<dbReference type="Gene3D" id="3.30.200.20">
    <property type="entry name" value="Phosphorylase Kinase, domain 1"/>
    <property type="match status" value="1"/>
</dbReference>
<dbReference type="PANTHER" id="PTHR43671">
    <property type="entry name" value="SERINE/THREONINE-PROTEIN KINASE NEK"/>
    <property type="match status" value="1"/>
</dbReference>
<feature type="region of interest" description="Disordered" evidence="6">
    <location>
        <begin position="661"/>
        <end position="690"/>
    </location>
</feature>
<organism evidence="8 9">
    <name type="scientific">Batillaria attramentaria</name>
    <dbReference type="NCBI Taxonomy" id="370345"/>
    <lineage>
        <taxon>Eukaryota</taxon>
        <taxon>Metazoa</taxon>
        <taxon>Spiralia</taxon>
        <taxon>Lophotrochozoa</taxon>
        <taxon>Mollusca</taxon>
        <taxon>Gastropoda</taxon>
        <taxon>Caenogastropoda</taxon>
        <taxon>Sorbeoconcha</taxon>
        <taxon>Cerithioidea</taxon>
        <taxon>Batillariidae</taxon>
        <taxon>Batillaria</taxon>
    </lineage>
</organism>
<keyword evidence="4" id="KW-0418">Kinase</keyword>
<dbReference type="InterPro" id="IPR050660">
    <property type="entry name" value="NEK_Ser/Thr_kinase"/>
</dbReference>
<feature type="domain" description="Protein kinase" evidence="7">
    <location>
        <begin position="121"/>
        <end position="424"/>
    </location>
</feature>
<dbReference type="CDD" id="cd00180">
    <property type="entry name" value="PKc"/>
    <property type="match status" value="1"/>
</dbReference>
<dbReference type="InterPro" id="IPR000719">
    <property type="entry name" value="Prot_kinase_dom"/>
</dbReference>
<evidence type="ECO:0000256" key="1">
    <source>
        <dbReference type="ARBA" id="ARBA00012513"/>
    </source>
</evidence>
<evidence type="ECO:0000259" key="7">
    <source>
        <dbReference type="PROSITE" id="PS50011"/>
    </source>
</evidence>
<feature type="compositionally biased region" description="Polar residues" evidence="6">
    <location>
        <begin position="440"/>
        <end position="450"/>
    </location>
</feature>
<evidence type="ECO:0000256" key="3">
    <source>
        <dbReference type="ARBA" id="ARBA00022741"/>
    </source>
</evidence>
<protein>
    <recommendedName>
        <fullName evidence="1">non-specific serine/threonine protein kinase</fullName>
        <ecNumber evidence="1">2.7.11.1</ecNumber>
    </recommendedName>
</protein>
<keyword evidence="5" id="KW-0067">ATP-binding</keyword>
<dbReference type="SMART" id="SM00220">
    <property type="entry name" value="S_TKc"/>
    <property type="match status" value="1"/>
</dbReference>
<evidence type="ECO:0000313" key="9">
    <source>
        <dbReference type="Proteomes" id="UP001519460"/>
    </source>
</evidence>
<feature type="region of interest" description="Disordered" evidence="6">
    <location>
        <begin position="421"/>
        <end position="451"/>
    </location>
</feature>
<comment type="caution">
    <text evidence="8">The sequence shown here is derived from an EMBL/GenBank/DDBJ whole genome shotgun (WGS) entry which is preliminary data.</text>
</comment>
<dbReference type="Proteomes" id="UP001519460">
    <property type="component" value="Unassembled WGS sequence"/>
</dbReference>
<gene>
    <name evidence="8" type="ORF">BaRGS_00034439</name>
</gene>
<dbReference type="GO" id="GO:0005524">
    <property type="term" value="F:ATP binding"/>
    <property type="evidence" value="ECO:0007669"/>
    <property type="project" value="UniProtKB-KW"/>
</dbReference>
<dbReference type="EC" id="2.7.11.1" evidence="1"/>
<accession>A0ABD0JH84</accession>
<reference evidence="8 9" key="1">
    <citation type="journal article" date="2023" name="Sci. Data">
        <title>Genome assembly of the Korean intertidal mud-creeper Batillaria attramentaria.</title>
        <authorList>
            <person name="Patra A.K."/>
            <person name="Ho P.T."/>
            <person name="Jun S."/>
            <person name="Lee S.J."/>
            <person name="Kim Y."/>
            <person name="Won Y.J."/>
        </authorList>
    </citation>
    <scope>NUCLEOTIDE SEQUENCE [LARGE SCALE GENOMIC DNA]</scope>
    <source>
        <strain evidence="8">Wonlab-2016</strain>
    </source>
</reference>
<dbReference type="EMBL" id="JACVVK020000440">
    <property type="protein sequence ID" value="KAK7474304.1"/>
    <property type="molecule type" value="Genomic_DNA"/>
</dbReference>
<evidence type="ECO:0000256" key="6">
    <source>
        <dbReference type="SAM" id="MobiDB-lite"/>
    </source>
</evidence>
<dbReference type="Pfam" id="PF00069">
    <property type="entry name" value="Pkinase"/>
    <property type="match status" value="1"/>
</dbReference>
<sequence length="876" mass="95864">MSWREPRRCFEESQWQRSRATVAVRGMTTPVPPQMQESNTLDLHTRRGLHKVLAPTDDEVPSLQTFFYSGKTGYTDDAKCCVSMVDSMPPLEDTAADFNIVFKRNVTIRTGARTFEDNAHWEPKGKRGEGVSGCVTAHEDTIKNVSFVRKKIKAGSNLRREELKAMLAVEHPGICSLYGLMVHDGAVDILMQDAGSPLRDFLRTLALRGITPDRYWTIVTDLTLQGFKAIHQMHQRDVYHLDIKPENFLAHQNAQHEPVLVLADFGSALIGAQQMDLRLQLTPEYMAPELWKMYRKNGRGPGKPQDQVQATFDTFAFGMTVYFMCTQRHLLLEVLKRKDELIPPEVVLAFTNGKLDPLFGFKFLLMTEYAHYVPQLASMGPWLFPNAPPPDKLVQVIKGTLDPNPETRWTEQDVISFLSGEPAVDDSTREEEEEEDVFKTPTQATDSGSSVYGDVSLEPCLDNVLNLRCEATAAAPVPVHTPVTQCEDADVRSFGVHPQQYIQPAASFTQVVGDGGFRMPAQVSHTVQVEREMEPDVQVLNRPVQQMQPMRLNSDVDLMMVDEEEPAQACAVAEKPDFDMDMHRRVTCSQTNVPDPRPVQEGIDMEDLKKAMKKAELGEPGEGQRPSLSFAFGGQPAVAAPSFQVYQLGAMGVMTKAKLFKPQGPSNPPIQSLGKGGYYRDPAKPGGKRGKQMAVADLHKGVTQMNMKASKAAHGKHAAFMSQGKKMLFAEDVAAPSPSPVFYVGSSARPNLAARHIPPPPLSTGGAASSGGGFANSFGQPQVAYTATSLTPANAGMATNPPGYFTPSQPATLNKPAGGKGVVNPWAVSDDVVCLGSTQPSSPGDQAMDDGAGLSQEGAKEMGINMPKFDLLGFDF</sequence>
<evidence type="ECO:0000256" key="2">
    <source>
        <dbReference type="ARBA" id="ARBA00022679"/>
    </source>
</evidence>
<keyword evidence="9" id="KW-1185">Reference proteome</keyword>
<keyword evidence="3" id="KW-0547">Nucleotide-binding</keyword>
<keyword evidence="2" id="KW-0808">Transferase</keyword>
<dbReference type="SUPFAM" id="SSF56112">
    <property type="entry name" value="Protein kinase-like (PK-like)"/>
    <property type="match status" value="1"/>
</dbReference>
<dbReference type="GO" id="GO:0004674">
    <property type="term" value="F:protein serine/threonine kinase activity"/>
    <property type="evidence" value="ECO:0007669"/>
    <property type="project" value="UniProtKB-EC"/>
</dbReference>
<dbReference type="AlphaFoldDB" id="A0ABD0JH84"/>
<proteinExistence type="predicted"/>
<name>A0ABD0JH84_9CAEN</name>
<evidence type="ECO:0000256" key="5">
    <source>
        <dbReference type="ARBA" id="ARBA00022840"/>
    </source>
</evidence>
<evidence type="ECO:0000313" key="8">
    <source>
        <dbReference type="EMBL" id="KAK7474304.1"/>
    </source>
</evidence>
<dbReference type="PROSITE" id="PS50011">
    <property type="entry name" value="PROTEIN_KINASE_DOM"/>
    <property type="match status" value="1"/>
</dbReference>
<dbReference type="PANTHER" id="PTHR43671:SF13">
    <property type="entry name" value="SERINE_THREONINE-PROTEIN KINASE NEK2"/>
    <property type="match status" value="1"/>
</dbReference>
<dbReference type="InterPro" id="IPR011009">
    <property type="entry name" value="Kinase-like_dom_sf"/>
</dbReference>
<dbReference type="Gene3D" id="1.10.510.10">
    <property type="entry name" value="Transferase(Phosphotransferase) domain 1"/>
    <property type="match status" value="1"/>
</dbReference>
<evidence type="ECO:0000256" key="4">
    <source>
        <dbReference type="ARBA" id="ARBA00022777"/>
    </source>
</evidence>